<dbReference type="KEGG" id="coh:EAV92_12350"/>
<dbReference type="EMBL" id="CP033433">
    <property type="protein sequence ID" value="AYQ73288.1"/>
    <property type="molecule type" value="Genomic_DNA"/>
</dbReference>
<proteinExistence type="predicted"/>
<evidence type="ECO:0000313" key="1">
    <source>
        <dbReference type="EMBL" id="AYQ73288.1"/>
    </source>
</evidence>
<name>A0A3G3JYF8_9BACL</name>
<dbReference type="AlphaFoldDB" id="A0A3G3JYF8"/>
<accession>A0A3G3JYF8</accession>
<dbReference type="Proteomes" id="UP000269097">
    <property type="component" value="Chromosome"/>
</dbReference>
<keyword evidence="2" id="KW-1185">Reference proteome</keyword>
<protein>
    <submittedName>
        <fullName evidence="1">Uncharacterized protein</fullName>
    </submittedName>
</protein>
<dbReference type="RefSeq" id="WP_123041370.1">
    <property type="nucleotide sequence ID" value="NZ_CP033433.1"/>
</dbReference>
<evidence type="ECO:0000313" key="2">
    <source>
        <dbReference type="Proteomes" id="UP000269097"/>
    </source>
</evidence>
<reference evidence="1 2" key="1">
    <citation type="submission" date="2018-10" db="EMBL/GenBank/DDBJ databases">
        <title>Genome Sequence of Cohnella sp.</title>
        <authorList>
            <person name="Srinivasan S."/>
            <person name="Kim M.K."/>
        </authorList>
    </citation>
    <scope>NUCLEOTIDE SEQUENCE [LARGE SCALE GENOMIC DNA]</scope>
    <source>
        <strain evidence="1 2">18JY8-7</strain>
    </source>
</reference>
<organism evidence="1 2">
    <name type="scientific">Cohnella candidum</name>
    <dbReference type="NCBI Taxonomy" id="2674991"/>
    <lineage>
        <taxon>Bacteria</taxon>
        <taxon>Bacillati</taxon>
        <taxon>Bacillota</taxon>
        <taxon>Bacilli</taxon>
        <taxon>Bacillales</taxon>
        <taxon>Paenibacillaceae</taxon>
        <taxon>Cohnella</taxon>
    </lineage>
</organism>
<gene>
    <name evidence="1" type="ORF">EAV92_12350</name>
</gene>
<sequence>MKDDKSATGNNSFLFSVDILVQATTNGEALERLLHVLNGGDFADFRVGSGIQLGQVIEDALAKSNAKPAAPPSAAADKAKVAAAVAKAKDAVAKAKPSSVDAAATTKAPSAVPQPDDLEKRIRQYIENNKLIRLNVNKGRGVKLSIPCRVISFDAANQLMTVYHVDEKQVHSFKLFEIDDFLE</sequence>